<protein>
    <submittedName>
        <fullName evidence="4">Outer membrane protein</fullName>
    </submittedName>
</protein>
<dbReference type="InterPro" id="IPR011250">
    <property type="entry name" value="OMP/PagP_B-barrel"/>
</dbReference>
<dbReference type="InterPro" id="IPR027385">
    <property type="entry name" value="Beta-barrel_OMP"/>
</dbReference>
<dbReference type="Gene3D" id="2.40.160.20">
    <property type="match status" value="1"/>
</dbReference>
<dbReference type="Pfam" id="PF13505">
    <property type="entry name" value="OMP_b-brl"/>
    <property type="match status" value="1"/>
</dbReference>
<feature type="domain" description="Outer membrane protein beta-barrel" evidence="3">
    <location>
        <begin position="7"/>
        <end position="218"/>
    </location>
</feature>
<accession>A0ABW0SCU7</accession>
<evidence type="ECO:0000313" key="5">
    <source>
        <dbReference type="Proteomes" id="UP001596056"/>
    </source>
</evidence>
<dbReference type="Proteomes" id="UP001596056">
    <property type="component" value="Unassembled WGS sequence"/>
</dbReference>
<feature type="signal peptide" evidence="2">
    <location>
        <begin position="1"/>
        <end position="20"/>
    </location>
</feature>
<dbReference type="RefSeq" id="WP_209840396.1">
    <property type="nucleotide sequence ID" value="NZ_JAGGJP010000007.1"/>
</dbReference>
<feature type="chain" id="PRO_5045063244" evidence="2">
    <location>
        <begin position="21"/>
        <end position="218"/>
    </location>
</feature>
<evidence type="ECO:0000256" key="1">
    <source>
        <dbReference type="ARBA" id="ARBA00022729"/>
    </source>
</evidence>
<evidence type="ECO:0000313" key="4">
    <source>
        <dbReference type="EMBL" id="MFC5566691.1"/>
    </source>
</evidence>
<comment type="caution">
    <text evidence="4">The sequence shown here is derived from an EMBL/GenBank/DDBJ whole genome shotgun (WGS) entry which is preliminary data.</text>
</comment>
<dbReference type="SUPFAM" id="SSF56925">
    <property type="entry name" value="OMPA-like"/>
    <property type="match status" value="1"/>
</dbReference>
<dbReference type="EMBL" id="JBHSNA010000007">
    <property type="protein sequence ID" value="MFC5566691.1"/>
    <property type="molecule type" value="Genomic_DNA"/>
</dbReference>
<gene>
    <name evidence="4" type="ORF">ACFPOC_09730</name>
</gene>
<evidence type="ECO:0000256" key="2">
    <source>
        <dbReference type="SAM" id="SignalP"/>
    </source>
</evidence>
<organism evidence="4 5">
    <name type="scientific">Rubellimicrobium aerolatum</name>
    <dbReference type="NCBI Taxonomy" id="490979"/>
    <lineage>
        <taxon>Bacteria</taxon>
        <taxon>Pseudomonadati</taxon>
        <taxon>Pseudomonadota</taxon>
        <taxon>Alphaproteobacteria</taxon>
        <taxon>Rhodobacterales</taxon>
        <taxon>Roseobacteraceae</taxon>
        <taxon>Rubellimicrobium</taxon>
    </lineage>
</organism>
<reference evidence="5" key="1">
    <citation type="journal article" date="2019" name="Int. J. Syst. Evol. Microbiol.">
        <title>The Global Catalogue of Microorganisms (GCM) 10K type strain sequencing project: providing services to taxonomists for standard genome sequencing and annotation.</title>
        <authorList>
            <consortium name="The Broad Institute Genomics Platform"/>
            <consortium name="The Broad Institute Genome Sequencing Center for Infectious Disease"/>
            <person name="Wu L."/>
            <person name="Ma J."/>
        </authorList>
    </citation>
    <scope>NUCLEOTIDE SEQUENCE [LARGE SCALE GENOMIC DNA]</scope>
    <source>
        <strain evidence="5">KACC 11588</strain>
    </source>
</reference>
<proteinExistence type="predicted"/>
<sequence>MTHARLLAPLALLLATPALAEVELSFYGGWQSAPHSGVTIDGGPAGVDDDFTAGWEGRSFEAPIHAGLRATWWTDADIGFGLDVNHVKAYADDGTLAESGLEHFEFSDGLNVATVNGYRRWPGAFGRLTPYVGGGIGVAVPHVEVEDDDTGARTWGYQLTGPAVAWIAGATLPLTDRWAVFGEYKGTYSQNEADLDDGGTLSTDIVTNALNVGVSFSF</sequence>
<evidence type="ECO:0000259" key="3">
    <source>
        <dbReference type="Pfam" id="PF13505"/>
    </source>
</evidence>
<name>A0ABW0SCU7_9RHOB</name>
<keyword evidence="5" id="KW-1185">Reference proteome</keyword>
<keyword evidence="1 2" id="KW-0732">Signal</keyword>